<dbReference type="RefSeq" id="XP_053027074.1">
    <property type="nucleotide sequence ID" value="XM_053163116.1"/>
</dbReference>
<gene>
    <name evidence="1" type="ORF">PtA15_14A403</name>
</gene>
<dbReference type="Proteomes" id="UP001164743">
    <property type="component" value="Chromosome 14A"/>
</dbReference>
<keyword evidence="2" id="KW-1185">Reference proteome</keyword>
<reference evidence="1" key="1">
    <citation type="submission" date="2022-10" db="EMBL/GenBank/DDBJ databases">
        <title>Puccinia triticina Genome sequencing and assembly.</title>
        <authorList>
            <person name="Li C."/>
        </authorList>
    </citation>
    <scope>NUCLEOTIDE SEQUENCE</scope>
    <source>
        <strain evidence="1">Pt15</strain>
    </source>
</reference>
<evidence type="ECO:0000313" key="1">
    <source>
        <dbReference type="EMBL" id="WAQ91519.1"/>
    </source>
</evidence>
<dbReference type="GeneID" id="77804011"/>
<proteinExistence type="predicted"/>
<sequence>MLVGGTATVQPVGQRAGLLFLVRCGLVCSGGHGVWEPAHQERTRRSSAAASLQKQRFPASNMAALHPGQPSPASSLLRITAAPRSQQCAPVALPTGPLRRRTIAANGRGYQRARAALTRAEFVELAGREYVFAGMGTWSGSLGANNLGMIPSR</sequence>
<evidence type="ECO:0000313" key="2">
    <source>
        <dbReference type="Proteomes" id="UP001164743"/>
    </source>
</evidence>
<organism evidence="1 2">
    <name type="scientific">Puccinia triticina</name>
    <dbReference type="NCBI Taxonomy" id="208348"/>
    <lineage>
        <taxon>Eukaryota</taxon>
        <taxon>Fungi</taxon>
        <taxon>Dikarya</taxon>
        <taxon>Basidiomycota</taxon>
        <taxon>Pucciniomycotina</taxon>
        <taxon>Pucciniomycetes</taxon>
        <taxon>Pucciniales</taxon>
        <taxon>Pucciniaceae</taxon>
        <taxon>Puccinia</taxon>
    </lineage>
</organism>
<dbReference type="EMBL" id="CP110434">
    <property type="protein sequence ID" value="WAQ91519.1"/>
    <property type="molecule type" value="Genomic_DNA"/>
</dbReference>
<name>A0ABY7D1R1_9BASI</name>
<accession>A0ABY7D1R1</accession>
<protein>
    <submittedName>
        <fullName evidence="1">Uncharacterized protein</fullName>
    </submittedName>
</protein>